<dbReference type="EMBL" id="BKCP01005472">
    <property type="protein sequence ID" value="GER38316.1"/>
    <property type="molecule type" value="Genomic_DNA"/>
</dbReference>
<comment type="caution">
    <text evidence="2">The sequence shown here is derived from an EMBL/GenBank/DDBJ whole genome shotgun (WGS) entry which is preliminary data.</text>
</comment>
<organism evidence="2 3">
    <name type="scientific">Striga asiatica</name>
    <name type="common">Asiatic witchweed</name>
    <name type="synonym">Buchnera asiatica</name>
    <dbReference type="NCBI Taxonomy" id="4170"/>
    <lineage>
        <taxon>Eukaryota</taxon>
        <taxon>Viridiplantae</taxon>
        <taxon>Streptophyta</taxon>
        <taxon>Embryophyta</taxon>
        <taxon>Tracheophyta</taxon>
        <taxon>Spermatophyta</taxon>
        <taxon>Magnoliopsida</taxon>
        <taxon>eudicotyledons</taxon>
        <taxon>Gunneridae</taxon>
        <taxon>Pentapetalae</taxon>
        <taxon>asterids</taxon>
        <taxon>lamiids</taxon>
        <taxon>Lamiales</taxon>
        <taxon>Orobanchaceae</taxon>
        <taxon>Buchnereae</taxon>
        <taxon>Striga</taxon>
    </lineage>
</organism>
<dbReference type="AlphaFoldDB" id="A0A5A7Q087"/>
<name>A0A5A7Q087_STRAF</name>
<proteinExistence type="predicted"/>
<keyword evidence="3" id="KW-1185">Reference proteome</keyword>
<reference evidence="3" key="1">
    <citation type="journal article" date="2019" name="Curr. Biol.">
        <title>Genome Sequence of Striga asiatica Provides Insight into the Evolution of Plant Parasitism.</title>
        <authorList>
            <person name="Yoshida S."/>
            <person name="Kim S."/>
            <person name="Wafula E.K."/>
            <person name="Tanskanen J."/>
            <person name="Kim Y.M."/>
            <person name="Honaas L."/>
            <person name="Yang Z."/>
            <person name="Spallek T."/>
            <person name="Conn C.E."/>
            <person name="Ichihashi Y."/>
            <person name="Cheong K."/>
            <person name="Cui S."/>
            <person name="Der J.P."/>
            <person name="Gundlach H."/>
            <person name="Jiao Y."/>
            <person name="Hori C."/>
            <person name="Ishida J.K."/>
            <person name="Kasahara H."/>
            <person name="Kiba T."/>
            <person name="Kim M.S."/>
            <person name="Koo N."/>
            <person name="Laohavisit A."/>
            <person name="Lee Y.H."/>
            <person name="Lumba S."/>
            <person name="McCourt P."/>
            <person name="Mortimer J.C."/>
            <person name="Mutuku J.M."/>
            <person name="Nomura T."/>
            <person name="Sasaki-Sekimoto Y."/>
            <person name="Seto Y."/>
            <person name="Wang Y."/>
            <person name="Wakatake T."/>
            <person name="Sakakibara H."/>
            <person name="Demura T."/>
            <person name="Yamaguchi S."/>
            <person name="Yoneyama K."/>
            <person name="Manabe R.I."/>
            <person name="Nelson D.C."/>
            <person name="Schulman A.H."/>
            <person name="Timko M.P."/>
            <person name="dePamphilis C.W."/>
            <person name="Choi D."/>
            <person name="Shirasu K."/>
        </authorList>
    </citation>
    <scope>NUCLEOTIDE SEQUENCE [LARGE SCALE GENOMIC DNA]</scope>
    <source>
        <strain evidence="3">cv. UVA1</strain>
    </source>
</reference>
<evidence type="ECO:0000313" key="2">
    <source>
        <dbReference type="EMBL" id="GER38316.1"/>
    </source>
</evidence>
<sequence length="135" mass="14852">MIDAKVWTSGPPIEDEQKLDTIGVILRNVLKADNDIRSARTSVSLAEIPTERRLHQLMFVDRDYKRRVVAGPCSGPSNSAIDLTRGSTLLGGMRKVTTISRSINLGDASGGPQSDDEPRRVRIAVSRRLGKGRER</sequence>
<dbReference type="Proteomes" id="UP000325081">
    <property type="component" value="Unassembled WGS sequence"/>
</dbReference>
<accession>A0A5A7Q087</accession>
<evidence type="ECO:0000256" key="1">
    <source>
        <dbReference type="SAM" id="MobiDB-lite"/>
    </source>
</evidence>
<feature type="region of interest" description="Disordered" evidence="1">
    <location>
        <begin position="102"/>
        <end position="135"/>
    </location>
</feature>
<protein>
    <submittedName>
        <fullName evidence="2">ACT domain-containing family protein</fullName>
    </submittedName>
</protein>
<evidence type="ECO:0000313" key="3">
    <source>
        <dbReference type="Proteomes" id="UP000325081"/>
    </source>
</evidence>
<gene>
    <name evidence="2" type="ORF">STAS_14835</name>
</gene>